<dbReference type="InterPro" id="IPR006860">
    <property type="entry name" value="FecR"/>
</dbReference>
<dbReference type="EMBL" id="JAHESF010000021">
    <property type="protein sequence ID" value="MBT1699144.1"/>
    <property type="molecule type" value="Genomic_DNA"/>
</dbReference>
<reference evidence="3 4" key="1">
    <citation type="submission" date="2021-05" db="EMBL/GenBank/DDBJ databases">
        <title>A Polyphasic approach of four new species of the genus Ohtaekwangia: Ohtaekwangia histidinii sp. nov., Ohtaekwangia cretensis sp. nov., Ohtaekwangia indiensis sp. nov., Ohtaekwangia reichenbachii sp. nov. from diverse environment.</title>
        <authorList>
            <person name="Octaviana S."/>
        </authorList>
    </citation>
    <scope>NUCLEOTIDE SEQUENCE [LARGE SCALE GENOMIC DNA]</scope>
    <source>
        <strain evidence="3 4">PWU4</strain>
    </source>
</reference>
<dbReference type="Pfam" id="PF04773">
    <property type="entry name" value="FecR"/>
    <property type="match status" value="1"/>
</dbReference>
<evidence type="ECO:0000259" key="1">
    <source>
        <dbReference type="Pfam" id="PF04773"/>
    </source>
</evidence>
<gene>
    <name evidence="3" type="ORF">KK083_19770</name>
</gene>
<dbReference type="Proteomes" id="UP001319200">
    <property type="component" value="Unassembled WGS sequence"/>
</dbReference>
<dbReference type="AlphaFoldDB" id="A0AAP2GKK6"/>
<dbReference type="PIRSF" id="PIRSF018266">
    <property type="entry name" value="FecR"/>
    <property type="match status" value="1"/>
</dbReference>
<keyword evidence="4" id="KW-1185">Reference proteome</keyword>
<name>A0AAP2GKK6_9BACT</name>
<dbReference type="InterPro" id="IPR032508">
    <property type="entry name" value="FecR_C"/>
</dbReference>
<feature type="domain" description="FecR protein" evidence="1">
    <location>
        <begin position="144"/>
        <end position="232"/>
    </location>
</feature>
<evidence type="ECO:0000313" key="3">
    <source>
        <dbReference type="EMBL" id="MBT1699144.1"/>
    </source>
</evidence>
<dbReference type="Gene3D" id="2.60.120.1440">
    <property type="match status" value="1"/>
</dbReference>
<dbReference type="Gene3D" id="3.55.50.30">
    <property type="match status" value="1"/>
</dbReference>
<organism evidence="3 4">
    <name type="scientific">Chryseosolibacter histidini</name>
    <dbReference type="NCBI Taxonomy" id="2782349"/>
    <lineage>
        <taxon>Bacteria</taxon>
        <taxon>Pseudomonadati</taxon>
        <taxon>Bacteroidota</taxon>
        <taxon>Cytophagia</taxon>
        <taxon>Cytophagales</taxon>
        <taxon>Chryseotaleaceae</taxon>
        <taxon>Chryseosolibacter</taxon>
    </lineage>
</organism>
<evidence type="ECO:0000313" key="4">
    <source>
        <dbReference type="Proteomes" id="UP001319200"/>
    </source>
</evidence>
<dbReference type="Pfam" id="PF16344">
    <property type="entry name" value="FecR_C"/>
    <property type="match status" value="1"/>
</dbReference>
<sequence>MKHYLTFSAADFAQDEEFLKWVKYPEQYPLLHDRWLRFLRDYPHKKEEVEEARLMILAVVKEKQLMPDDATQQNVWHRVQESILEMEDAPKEVMLWQRWYSKAAVVLMIFGAGWFLIGTKNDAPRLAEVEKEAVALEKYINNADVAKTIVLSDGSSIVLQPHSVLEYPRTFKPDVREVYLTGEGFFEVKRDVNRPFMVRTHEIVTRVLGTSFTVRNSEGGKQVLVQVKTGKVSVFKEKSNEEGAKDESVEGVVLMPNQQVVYERDQMKLTKSLVENPSVLIPVAKQEFEFSDAPIGDVFRVIEEAYGVDVVYDEEVLASCYLNASLDDVPLYDKLKLICKGINATYEIMDSHIIIYGKGCSEPVDDTNSTTQTKPN</sequence>
<feature type="domain" description="Protein FecR C-terminal" evidence="2">
    <location>
        <begin position="288"/>
        <end position="355"/>
    </location>
</feature>
<dbReference type="PANTHER" id="PTHR30273">
    <property type="entry name" value="PERIPLASMIC SIGNAL SENSOR AND SIGMA FACTOR ACTIVATOR FECR-RELATED"/>
    <property type="match status" value="1"/>
</dbReference>
<proteinExistence type="predicted"/>
<comment type="caution">
    <text evidence="3">The sequence shown here is derived from an EMBL/GenBank/DDBJ whole genome shotgun (WGS) entry which is preliminary data.</text>
</comment>
<dbReference type="GO" id="GO:0016989">
    <property type="term" value="F:sigma factor antagonist activity"/>
    <property type="evidence" value="ECO:0007669"/>
    <property type="project" value="TreeGrafter"/>
</dbReference>
<accession>A0AAP2GKK6</accession>
<evidence type="ECO:0000259" key="2">
    <source>
        <dbReference type="Pfam" id="PF16344"/>
    </source>
</evidence>
<dbReference type="InterPro" id="IPR012373">
    <property type="entry name" value="Ferrdict_sens_TM"/>
</dbReference>
<dbReference type="PANTHER" id="PTHR30273:SF2">
    <property type="entry name" value="PROTEIN FECR"/>
    <property type="match status" value="1"/>
</dbReference>
<protein>
    <submittedName>
        <fullName evidence="3">FecR domain-containing protein</fullName>
    </submittedName>
</protein>
<dbReference type="RefSeq" id="WP_254166704.1">
    <property type="nucleotide sequence ID" value="NZ_JAHESF010000021.1"/>
</dbReference>